<sequence>MTTERGSDFTENEYLINPKPKYSTKISNHIEQDLMENHPQGNKISSSNPIQFSTNSKEEDSPTTNHHSDKENTKLNLETNYFCLDKAKGSKININEEISEEISNRQKKKDQ</sequence>
<evidence type="ECO:0000256" key="1">
    <source>
        <dbReference type="SAM" id="MobiDB-lite"/>
    </source>
</evidence>
<name>A0A9Q3ENX0_9BASI</name>
<reference evidence="2" key="1">
    <citation type="submission" date="2021-03" db="EMBL/GenBank/DDBJ databases">
        <title>Draft genome sequence of rust myrtle Austropuccinia psidii MF-1, a brazilian biotype.</title>
        <authorList>
            <person name="Quecine M.C."/>
            <person name="Pachon D.M.R."/>
            <person name="Bonatelli M.L."/>
            <person name="Correr F.H."/>
            <person name="Franceschini L.M."/>
            <person name="Leite T.F."/>
            <person name="Margarido G.R.A."/>
            <person name="Almeida C.A."/>
            <person name="Ferrarezi J.A."/>
            <person name="Labate C.A."/>
        </authorList>
    </citation>
    <scope>NUCLEOTIDE SEQUENCE</scope>
    <source>
        <strain evidence="2">MF-1</strain>
    </source>
</reference>
<gene>
    <name evidence="2" type="ORF">O181_066365</name>
</gene>
<feature type="compositionally biased region" description="Polar residues" evidence="1">
    <location>
        <begin position="39"/>
        <end position="55"/>
    </location>
</feature>
<evidence type="ECO:0000313" key="2">
    <source>
        <dbReference type="EMBL" id="MBW0526650.1"/>
    </source>
</evidence>
<comment type="caution">
    <text evidence="2">The sequence shown here is derived from an EMBL/GenBank/DDBJ whole genome shotgun (WGS) entry which is preliminary data.</text>
</comment>
<feature type="region of interest" description="Disordered" evidence="1">
    <location>
        <begin position="1"/>
        <end position="76"/>
    </location>
</feature>
<dbReference type="AlphaFoldDB" id="A0A9Q3ENX0"/>
<accession>A0A9Q3ENX0</accession>
<dbReference type="Proteomes" id="UP000765509">
    <property type="component" value="Unassembled WGS sequence"/>
</dbReference>
<keyword evidence="3" id="KW-1185">Reference proteome</keyword>
<evidence type="ECO:0000313" key="3">
    <source>
        <dbReference type="Proteomes" id="UP000765509"/>
    </source>
</evidence>
<dbReference type="EMBL" id="AVOT02032821">
    <property type="protein sequence ID" value="MBW0526650.1"/>
    <property type="molecule type" value="Genomic_DNA"/>
</dbReference>
<organism evidence="2 3">
    <name type="scientific">Austropuccinia psidii MF-1</name>
    <dbReference type="NCBI Taxonomy" id="1389203"/>
    <lineage>
        <taxon>Eukaryota</taxon>
        <taxon>Fungi</taxon>
        <taxon>Dikarya</taxon>
        <taxon>Basidiomycota</taxon>
        <taxon>Pucciniomycotina</taxon>
        <taxon>Pucciniomycetes</taxon>
        <taxon>Pucciniales</taxon>
        <taxon>Sphaerophragmiaceae</taxon>
        <taxon>Austropuccinia</taxon>
    </lineage>
</organism>
<feature type="compositionally biased region" description="Basic and acidic residues" evidence="1">
    <location>
        <begin position="56"/>
        <end position="73"/>
    </location>
</feature>
<proteinExistence type="predicted"/>
<protein>
    <submittedName>
        <fullName evidence="2">Uncharacterized protein</fullName>
    </submittedName>
</protein>